<gene>
    <name evidence="2" type="ORF">LEM8419_00770</name>
</gene>
<dbReference type="InterPro" id="IPR025631">
    <property type="entry name" value="Porin_10"/>
</dbReference>
<protein>
    <recommendedName>
        <fullName evidence="4">Porin</fullName>
    </recommendedName>
</protein>
<evidence type="ECO:0008006" key="4">
    <source>
        <dbReference type="Google" id="ProtNLM"/>
    </source>
</evidence>
<evidence type="ECO:0000313" key="2">
    <source>
        <dbReference type="EMBL" id="CAH0999470.1"/>
    </source>
</evidence>
<proteinExistence type="predicted"/>
<organism evidence="2 3">
    <name type="scientific">Neolewinella maritima</name>
    <dbReference type="NCBI Taxonomy" id="1383882"/>
    <lineage>
        <taxon>Bacteria</taxon>
        <taxon>Pseudomonadati</taxon>
        <taxon>Bacteroidota</taxon>
        <taxon>Saprospiria</taxon>
        <taxon>Saprospirales</taxon>
        <taxon>Lewinellaceae</taxon>
        <taxon>Neolewinella</taxon>
    </lineage>
</organism>
<reference evidence="2" key="1">
    <citation type="submission" date="2021-12" db="EMBL/GenBank/DDBJ databases">
        <authorList>
            <person name="Rodrigo-Torres L."/>
            <person name="Arahal R. D."/>
            <person name="Lucena T."/>
        </authorList>
    </citation>
    <scope>NUCLEOTIDE SEQUENCE</scope>
    <source>
        <strain evidence="2">CECT 8419</strain>
    </source>
</reference>
<evidence type="ECO:0000313" key="3">
    <source>
        <dbReference type="Proteomes" id="UP000837803"/>
    </source>
</evidence>
<dbReference type="RefSeq" id="WP_238749651.1">
    <property type="nucleotide sequence ID" value="NZ_CAKLPZ010000001.1"/>
</dbReference>
<sequence>MVQWKYVWGLWLLLYAVGAGAQVLDPSDRGQLDPDDPDYDAASARRGTPQQQREVLPDTFGIFIYRVENPNQERRFADSLLNSFQYYEPDRTVDFDYATLGQIGSAAYPLRYTPVRRRGLEVGQRQFDLYRVEVDELDFYRLERPFTYLRYLRGSEQNDGRLTARFSRNFADGVNLLLDYDRIFQTGDQDQYPASAVRNTQVSTGLSVRPPGSRYSGFFTFSANTFEEQQNGGIVDIDAAQIGELSDLATLDPYLASTFQRQSYRQVSATQYLQFGAATDTLTGRERRAFTVKHQLRIDRRAYRMSSLREAGDSSFYNRYPALDLDTRGLRSQLQHNVISNELGLSTFRRSQSGSRETVQKDVLEVSLIHQLHRVLRDNGDSTANFVLATARVGLRPSDRLQFLVDAQLNLLGQIGDYRVEAAGTLDLGRAGKLELLGLNQLYAPDLLQRTYLLNGSELYARDFAKTLELRLEGAYTLPFVGIRAGLAYSLLTNYIYFDAAGTPVQSSGPNSILQLTAERNFRFGSYRLDNRVLLQQADETVFRLPQLYGEHSLYYAGKWFGVLNVNLGMDIRYASSFQPNYYNPVLQQFQLQDAQRTDFAVQVDPFFSLRVTRFRFFVKFVQAQTLLTNRLLYLTAEHPYPDAALRVGVSWRLLD</sequence>
<comment type="caution">
    <text evidence="2">The sequence shown here is derived from an EMBL/GenBank/DDBJ whole genome shotgun (WGS) entry which is preliminary data.</text>
</comment>
<dbReference type="EMBL" id="CAKLPZ010000001">
    <property type="protein sequence ID" value="CAH0999470.1"/>
    <property type="molecule type" value="Genomic_DNA"/>
</dbReference>
<accession>A0ABN8F0J5</accession>
<keyword evidence="3" id="KW-1185">Reference proteome</keyword>
<name>A0ABN8F0J5_9BACT</name>
<dbReference type="Pfam" id="PF14121">
    <property type="entry name" value="Porin_10"/>
    <property type="match status" value="1"/>
</dbReference>
<evidence type="ECO:0000256" key="1">
    <source>
        <dbReference type="SAM" id="MobiDB-lite"/>
    </source>
</evidence>
<dbReference type="Proteomes" id="UP000837803">
    <property type="component" value="Unassembled WGS sequence"/>
</dbReference>
<feature type="region of interest" description="Disordered" evidence="1">
    <location>
        <begin position="27"/>
        <end position="50"/>
    </location>
</feature>